<keyword evidence="6 17" id="KW-0067">ATP-binding</keyword>
<dbReference type="GO" id="GO:0071555">
    <property type="term" value="P:cell wall organization"/>
    <property type="evidence" value="ECO:0007669"/>
    <property type="project" value="UniProtKB-KW"/>
</dbReference>
<dbReference type="InterPro" id="IPR011095">
    <property type="entry name" value="Dala_Dala_lig_C"/>
</dbReference>
<comment type="cofactor">
    <cofactor evidence="1">
        <name>Mn(2+)</name>
        <dbReference type="ChEBI" id="CHEBI:29035"/>
    </cofactor>
</comment>
<evidence type="ECO:0000256" key="2">
    <source>
        <dbReference type="ARBA" id="ARBA00010871"/>
    </source>
</evidence>
<dbReference type="OrthoDB" id="9813261at2"/>
<dbReference type="AlphaFoldDB" id="H9UJT0"/>
<comment type="pathway">
    <text evidence="13">Cell wall biogenesis; peptidoglycan biosynthesis.</text>
</comment>
<evidence type="ECO:0000256" key="8">
    <source>
        <dbReference type="ARBA" id="ARBA00022960"/>
    </source>
</evidence>
<evidence type="ECO:0000256" key="12">
    <source>
        <dbReference type="ARBA" id="ARBA00047614"/>
    </source>
</evidence>
<evidence type="ECO:0000256" key="3">
    <source>
        <dbReference type="ARBA" id="ARBA00022598"/>
    </source>
</evidence>
<dbReference type="PROSITE" id="PS00844">
    <property type="entry name" value="DALA_DALA_LIGASE_2"/>
    <property type="match status" value="1"/>
</dbReference>
<evidence type="ECO:0000313" key="20">
    <source>
        <dbReference type="Proteomes" id="UP000007383"/>
    </source>
</evidence>
<keyword evidence="9 13" id="KW-0573">Peptidoglycan synthesis</keyword>
<organism evidence="19 20">
    <name type="scientific">Spirochaeta africana (strain ATCC 700263 / DSM 8902 / Z-7692)</name>
    <dbReference type="NCBI Taxonomy" id="889378"/>
    <lineage>
        <taxon>Bacteria</taxon>
        <taxon>Pseudomonadati</taxon>
        <taxon>Spirochaetota</taxon>
        <taxon>Spirochaetia</taxon>
        <taxon>Spirochaetales</taxon>
        <taxon>Spirochaetaceae</taxon>
        <taxon>Spirochaeta</taxon>
    </lineage>
</organism>
<dbReference type="Pfam" id="PF01820">
    <property type="entry name" value="Dala_Dala_lig_N"/>
    <property type="match status" value="1"/>
</dbReference>
<keyword evidence="13" id="KW-0963">Cytoplasm</keyword>
<keyword evidence="5 15" id="KW-0547">Nucleotide-binding</keyword>
<name>H9UJT0_SPIAZ</name>
<dbReference type="NCBIfam" id="NF002378">
    <property type="entry name" value="PRK01372.1"/>
    <property type="match status" value="1"/>
</dbReference>
<feature type="binding site" evidence="15">
    <location>
        <position position="131"/>
    </location>
    <ligand>
        <name>ATP</name>
        <dbReference type="ChEBI" id="CHEBI:30616"/>
    </ligand>
</feature>
<dbReference type="GO" id="GO:0009252">
    <property type="term" value="P:peptidoglycan biosynthetic process"/>
    <property type="evidence" value="ECO:0007669"/>
    <property type="project" value="UniProtKB-UniRule"/>
</dbReference>
<feature type="domain" description="ATP-grasp" evidence="18">
    <location>
        <begin position="135"/>
        <end position="342"/>
    </location>
</feature>
<comment type="function">
    <text evidence="13">Cell wall formation.</text>
</comment>
<dbReference type="PROSITE" id="PS00843">
    <property type="entry name" value="DALA_DALA_LIGASE_1"/>
    <property type="match status" value="1"/>
</dbReference>
<evidence type="ECO:0000256" key="5">
    <source>
        <dbReference type="ARBA" id="ARBA00022741"/>
    </source>
</evidence>
<feature type="binding site" evidence="15">
    <location>
        <begin position="184"/>
        <end position="185"/>
    </location>
    <ligand>
        <name>ATP</name>
        <dbReference type="ChEBI" id="CHEBI:30616"/>
    </ligand>
</feature>
<dbReference type="NCBIfam" id="NF002528">
    <property type="entry name" value="PRK01966.1-4"/>
    <property type="match status" value="1"/>
</dbReference>
<evidence type="ECO:0000256" key="10">
    <source>
        <dbReference type="ARBA" id="ARBA00023211"/>
    </source>
</evidence>
<feature type="active site" evidence="14">
    <location>
        <position position="184"/>
    </location>
</feature>
<keyword evidence="4 16" id="KW-0479">Metal-binding</keyword>
<keyword evidence="3 13" id="KW-0436">Ligase</keyword>
<dbReference type="GO" id="GO:0008360">
    <property type="term" value="P:regulation of cell shape"/>
    <property type="evidence" value="ECO:0007669"/>
    <property type="project" value="UniProtKB-KW"/>
</dbReference>
<dbReference type="UniPathway" id="UPA00219"/>
<dbReference type="PIRSF" id="PIRSF039102">
    <property type="entry name" value="Ddl/VanB"/>
    <property type="match status" value="1"/>
</dbReference>
<dbReference type="RefSeq" id="WP_014455756.1">
    <property type="nucleotide sequence ID" value="NC_017098.1"/>
</dbReference>
<dbReference type="HAMAP" id="MF_00047">
    <property type="entry name" value="Dala_Dala_lig"/>
    <property type="match status" value="1"/>
</dbReference>
<dbReference type="InterPro" id="IPR000291">
    <property type="entry name" value="D-Ala_lig_Van_CS"/>
</dbReference>
<dbReference type="EMBL" id="CP003282">
    <property type="protein sequence ID" value="AFG37773.1"/>
    <property type="molecule type" value="Genomic_DNA"/>
</dbReference>
<dbReference type="InterPro" id="IPR011127">
    <property type="entry name" value="Dala_Dala_lig_N"/>
</dbReference>
<evidence type="ECO:0000256" key="7">
    <source>
        <dbReference type="ARBA" id="ARBA00022842"/>
    </source>
</evidence>
<dbReference type="GO" id="GO:0008716">
    <property type="term" value="F:D-alanine-D-alanine ligase activity"/>
    <property type="evidence" value="ECO:0007669"/>
    <property type="project" value="UniProtKB-UniRule"/>
</dbReference>
<keyword evidence="10 16" id="KW-0464">Manganese</keyword>
<dbReference type="Gene3D" id="3.30.1490.20">
    <property type="entry name" value="ATP-grasp fold, A domain"/>
    <property type="match status" value="1"/>
</dbReference>
<dbReference type="InterPro" id="IPR013815">
    <property type="entry name" value="ATP_grasp_subdomain_1"/>
</dbReference>
<dbReference type="EC" id="6.3.2.4" evidence="13"/>
<feature type="binding site" evidence="15">
    <location>
        <begin position="214"/>
        <end position="221"/>
    </location>
    <ligand>
        <name>ATP</name>
        <dbReference type="ChEBI" id="CHEBI:30616"/>
    </ligand>
</feature>
<feature type="binding site" evidence="16">
    <location>
        <position position="311"/>
    </location>
    <ligand>
        <name>Mg(2+)</name>
        <dbReference type="ChEBI" id="CHEBI:18420"/>
        <label>2</label>
    </ligand>
</feature>
<feature type="binding site" evidence="16">
    <location>
        <position position="309"/>
    </location>
    <ligand>
        <name>Mg(2+)</name>
        <dbReference type="ChEBI" id="CHEBI:18420"/>
        <label>2</label>
    </ligand>
</feature>
<dbReference type="Gene3D" id="3.40.50.20">
    <property type="match status" value="1"/>
</dbReference>
<dbReference type="SUPFAM" id="SSF52440">
    <property type="entry name" value="PreATP-grasp domain"/>
    <property type="match status" value="1"/>
</dbReference>
<dbReference type="PANTHER" id="PTHR23132:SF25">
    <property type="entry name" value="D-ALANINE--D-ALANINE LIGASE A"/>
    <property type="match status" value="1"/>
</dbReference>
<dbReference type="NCBIfam" id="TIGR01205">
    <property type="entry name" value="D_ala_D_alaTIGR"/>
    <property type="match status" value="1"/>
</dbReference>
<feature type="active site" evidence="14">
    <location>
        <position position="13"/>
    </location>
</feature>
<comment type="subcellular location">
    <subcellularLocation>
        <location evidence="13">Cytoplasm</location>
    </subcellularLocation>
</comment>
<dbReference type="GO" id="GO:0046872">
    <property type="term" value="F:metal ion binding"/>
    <property type="evidence" value="ECO:0007669"/>
    <property type="project" value="UniProtKB-KW"/>
</dbReference>
<feature type="binding site" evidence="15">
    <location>
        <begin position="308"/>
        <end position="309"/>
    </location>
    <ligand>
        <name>ATP</name>
        <dbReference type="ChEBI" id="CHEBI:30616"/>
    </ligand>
</feature>
<dbReference type="HOGENOM" id="CLU_039268_0_1_12"/>
<proteinExistence type="inferred from homology"/>
<dbReference type="PANTHER" id="PTHR23132">
    <property type="entry name" value="D-ALANINE--D-ALANINE LIGASE"/>
    <property type="match status" value="1"/>
</dbReference>
<keyword evidence="8 13" id="KW-0133">Cell shape</keyword>
<reference evidence="20" key="1">
    <citation type="journal article" date="2013" name="Stand. Genomic Sci.">
        <title>Complete genome sequence of the halophilic bacterium Spirochaeta africana type strain (Z-7692(T)) from the alkaline Lake Magadi in the East African Rift.</title>
        <authorList>
            <person name="Liolos K."/>
            <person name="Abt B."/>
            <person name="Scheuner C."/>
            <person name="Teshima H."/>
            <person name="Held B."/>
            <person name="Lapidus A."/>
            <person name="Nolan M."/>
            <person name="Lucas S."/>
            <person name="Deshpande S."/>
            <person name="Cheng J.F."/>
            <person name="Tapia R."/>
            <person name="Goodwin L.A."/>
            <person name="Pitluck S."/>
            <person name="Pagani I."/>
            <person name="Ivanova N."/>
            <person name="Mavromatis K."/>
            <person name="Mikhailova N."/>
            <person name="Huntemann M."/>
            <person name="Pati A."/>
            <person name="Chen A."/>
            <person name="Palaniappan K."/>
            <person name="Land M."/>
            <person name="Rohde M."/>
            <person name="Tindall B.J."/>
            <person name="Detter J.C."/>
            <person name="Goker M."/>
            <person name="Bristow J."/>
            <person name="Eisen J.A."/>
            <person name="Markowitz V."/>
            <person name="Hugenholtz P."/>
            <person name="Woyke T."/>
            <person name="Klenk H.P."/>
            <person name="Kyrpides N.C."/>
        </authorList>
    </citation>
    <scope>NUCLEOTIDE SEQUENCE</scope>
    <source>
        <strain evidence="20">ATCC 700263 / DSM 8902 / Z-7692</strain>
    </source>
</reference>
<dbReference type="SUPFAM" id="SSF56059">
    <property type="entry name" value="Glutathione synthetase ATP-binding domain-like"/>
    <property type="match status" value="1"/>
</dbReference>
<dbReference type="eggNOG" id="COG1181">
    <property type="taxonomic scope" value="Bacteria"/>
</dbReference>
<dbReference type="InterPro" id="IPR011761">
    <property type="entry name" value="ATP-grasp"/>
</dbReference>
<dbReference type="Proteomes" id="UP000007383">
    <property type="component" value="Chromosome"/>
</dbReference>
<dbReference type="Pfam" id="PF07478">
    <property type="entry name" value="Dala_Dala_lig_C"/>
    <property type="match status" value="1"/>
</dbReference>
<dbReference type="KEGG" id="sfc:Spiaf_1716"/>
<dbReference type="STRING" id="889378.Spiaf_1716"/>
<feature type="binding site" evidence="16">
    <location>
        <position position="309"/>
    </location>
    <ligand>
        <name>Mg(2+)</name>
        <dbReference type="ChEBI" id="CHEBI:18420"/>
        <label>1</label>
    </ligand>
</feature>
<keyword evidence="11 13" id="KW-0961">Cell wall biogenesis/degradation</keyword>
<evidence type="ECO:0000256" key="17">
    <source>
        <dbReference type="PROSITE-ProRule" id="PRU00409"/>
    </source>
</evidence>
<dbReference type="InterPro" id="IPR005905">
    <property type="entry name" value="D_ala_D_ala"/>
</dbReference>
<dbReference type="GO" id="GO:0005524">
    <property type="term" value="F:ATP binding"/>
    <property type="evidence" value="ECO:0007669"/>
    <property type="project" value="UniProtKB-UniRule"/>
</dbReference>
<evidence type="ECO:0000256" key="1">
    <source>
        <dbReference type="ARBA" id="ARBA00001936"/>
    </source>
</evidence>
<feature type="binding site" evidence="15">
    <location>
        <begin position="176"/>
        <end position="178"/>
    </location>
    <ligand>
        <name>ATP</name>
        <dbReference type="ChEBI" id="CHEBI:30616"/>
    </ligand>
</feature>
<feature type="active site" evidence="14">
    <location>
        <position position="320"/>
    </location>
</feature>
<evidence type="ECO:0000256" key="15">
    <source>
        <dbReference type="PIRSR" id="PIRSR039102-2"/>
    </source>
</evidence>
<dbReference type="PROSITE" id="PS50975">
    <property type="entry name" value="ATP_GRASP"/>
    <property type="match status" value="1"/>
</dbReference>
<evidence type="ECO:0000256" key="14">
    <source>
        <dbReference type="PIRSR" id="PIRSR039102-1"/>
    </source>
</evidence>
<evidence type="ECO:0000256" key="13">
    <source>
        <dbReference type="HAMAP-Rule" id="MF_00047"/>
    </source>
</evidence>
<dbReference type="InterPro" id="IPR016185">
    <property type="entry name" value="PreATP-grasp_dom_sf"/>
</dbReference>
<evidence type="ECO:0000256" key="6">
    <source>
        <dbReference type="ARBA" id="ARBA00022840"/>
    </source>
</evidence>
<sequence>MRTAIIYGGRSGEHDVSCVSAASVLRWIDRSRFEPVPIGIDRSGSWYLQSIPDDIHSDGHPLAVAVPGQGAIGFQPGSGLTCNGRSLDIDIVFPVLHGTFGEDGTIQGLLDMLDLAYVGSGVLGSSLSMDKVLTKQIWEQHGLPVVPYIALQHHHYLGDPARQLDRIIHQLELPVFIKPARGGSSVGVHKAHDRQELENCLADAFRYDTKLILEKSVTATEIECSVLGNREPEVFPPASITPTHEYYDYEAKYQDPDGAHFSLPADIPAHVADRISQLALKAFVAVEARGLSRVDFFYSEQTGELYLNEINTMPGFTAISLFPRMCEHGGLPYQQLITRLIELAREEHTLRDSLRYSR</sequence>
<comment type="catalytic activity">
    <reaction evidence="12 13">
        <text>2 D-alanine + ATP = D-alanyl-D-alanine + ADP + phosphate + H(+)</text>
        <dbReference type="Rhea" id="RHEA:11224"/>
        <dbReference type="ChEBI" id="CHEBI:15378"/>
        <dbReference type="ChEBI" id="CHEBI:30616"/>
        <dbReference type="ChEBI" id="CHEBI:43474"/>
        <dbReference type="ChEBI" id="CHEBI:57416"/>
        <dbReference type="ChEBI" id="CHEBI:57822"/>
        <dbReference type="ChEBI" id="CHEBI:456216"/>
        <dbReference type="EC" id="6.3.2.4"/>
    </reaction>
</comment>
<gene>
    <name evidence="13" type="primary">ddl</name>
    <name evidence="19" type="ordered locus">Spiaf_1716</name>
</gene>
<evidence type="ECO:0000256" key="9">
    <source>
        <dbReference type="ARBA" id="ARBA00022984"/>
    </source>
</evidence>
<protein>
    <recommendedName>
        <fullName evidence="13">D-alanine--D-alanine ligase</fullName>
        <ecNumber evidence="13">6.3.2.4</ecNumber>
    </recommendedName>
    <alternativeName>
        <fullName evidence="13">D-Ala-D-Ala ligase</fullName>
    </alternativeName>
    <alternativeName>
        <fullName evidence="13">D-alanylalanine synthetase</fullName>
    </alternativeName>
</protein>
<keyword evidence="20" id="KW-1185">Reference proteome</keyword>
<evidence type="ECO:0000256" key="4">
    <source>
        <dbReference type="ARBA" id="ARBA00022723"/>
    </source>
</evidence>
<feature type="binding site" evidence="16">
    <location>
        <position position="295"/>
    </location>
    <ligand>
        <name>Mg(2+)</name>
        <dbReference type="ChEBI" id="CHEBI:18420"/>
        <label>1</label>
    </ligand>
</feature>
<evidence type="ECO:0000313" key="19">
    <source>
        <dbReference type="EMBL" id="AFG37773.1"/>
    </source>
</evidence>
<keyword evidence="7 16" id="KW-0460">Magnesium</keyword>
<evidence type="ECO:0000259" key="18">
    <source>
        <dbReference type="PROSITE" id="PS50975"/>
    </source>
</evidence>
<dbReference type="PATRIC" id="fig|889378.3.peg.1702"/>
<comment type="cofactor">
    <cofactor evidence="16">
        <name>Mg(2+)</name>
        <dbReference type="ChEBI" id="CHEBI:18420"/>
    </cofactor>
    <cofactor evidence="16">
        <name>Mn(2+)</name>
        <dbReference type="ChEBI" id="CHEBI:29035"/>
    </cofactor>
    <text evidence="16">Binds 2 magnesium or manganese ions per subunit.</text>
</comment>
<evidence type="ECO:0000256" key="16">
    <source>
        <dbReference type="PIRSR" id="PIRSR039102-3"/>
    </source>
</evidence>
<evidence type="ECO:0000256" key="11">
    <source>
        <dbReference type="ARBA" id="ARBA00023316"/>
    </source>
</evidence>
<dbReference type="Gene3D" id="3.30.470.20">
    <property type="entry name" value="ATP-grasp fold, B domain"/>
    <property type="match status" value="1"/>
</dbReference>
<dbReference type="GO" id="GO:0005829">
    <property type="term" value="C:cytosol"/>
    <property type="evidence" value="ECO:0007669"/>
    <property type="project" value="TreeGrafter"/>
</dbReference>
<dbReference type="FunFam" id="3.30.470.20:FF:000008">
    <property type="entry name" value="D-alanine--D-alanine ligase"/>
    <property type="match status" value="1"/>
</dbReference>
<accession>H9UJT0</accession>
<comment type="similarity">
    <text evidence="2 13">Belongs to the D-alanine--D-alanine ligase family.</text>
</comment>